<organism evidence="3 4">
    <name type="scientific">Juglans regia</name>
    <name type="common">English walnut</name>
    <dbReference type="NCBI Taxonomy" id="51240"/>
    <lineage>
        <taxon>Eukaryota</taxon>
        <taxon>Viridiplantae</taxon>
        <taxon>Streptophyta</taxon>
        <taxon>Embryophyta</taxon>
        <taxon>Tracheophyta</taxon>
        <taxon>Spermatophyta</taxon>
        <taxon>Magnoliopsida</taxon>
        <taxon>eudicotyledons</taxon>
        <taxon>Gunneridae</taxon>
        <taxon>Pentapetalae</taxon>
        <taxon>rosids</taxon>
        <taxon>fabids</taxon>
        <taxon>Fagales</taxon>
        <taxon>Juglandaceae</taxon>
        <taxon>Juglans</taxon>
    </lineage>
</organism>
<dbReference type="SMR" id="A0A2I4EZ46"/>
<dbReference type="Pfam" id="PF03760">
    <property type="entry name" value="LEA_1"/>
    <property type="match status" value="1"/>
</dbReference>
<name>A0A2I4EZ46_JUGRE</name>
<protein>
    <submittedName>
        <fullName evidence="4">Late embryogenesis abundant protein 6</fullName>
    </submittedName>
</protein>
<reference evidence="4" key="1">
    <citation type="submission" date="2025-08" db="UniProtKB">
        <authorList>
            <consortium name="RefSeq"/>
        </authorList>
    </citation>
    <scope>IDENTIFICATION</scope>
    <source>
        <tissue evidence="4">Leaves</tissue>
    </source>
</reference>
<feature type="compositionally biased region" description="Low complexity" evidence="2">
    <location>
        <begin position="84"/>
        <end position="96"/>
    </location>
</feature>
<sequence>MHSAKEKLSNVASAAKEHVNICTAKVEEKAEKAAARTEKEKKIAVERRKAKEAEAKMELHQAKARHAAENQPVVGGTYGQQPVGTAAPMAGATAPTYPLGGHRPGHKYM</sequence>
<dbReference type="KEGG" id="jre:108994053"/>
<comment type="similarity">
    <text evidence="1">Belongs to the LEA type 1 family.</text>
</comment>
<dbReference type="RefSeq" id="XP_018824669.1">
    <property type="nucleotide sequence ID" value="XM_018969124.2"/>
</dbReference>
<accession>A0A2I4EZ46</accession>
<dbReference type="GeneID" id="108994053"/>
<dbReference type="STRING" id="51240.A0A2I4EZ46"/>
<dbReference type="AlphaFoldDB" id="A0A2I4EZ46"/>
<evidence type="ECO:0000256" key="2">
    <source>
        <dbReference type="SAM" id="MobiDB-lite"/>
    </source>
</evidence>
<dbReference type="InterPro" id="IPR005513">
    <property type="entry name" value="LEA_1"/>
</dbReference>
<dbReference type="Gramene" id="Jr02_12810_p1">
    <property type="protein sequence ID" value="cds.Jr02_12810_p1"/>
    <property type="gene ID" value="Jr02_12810"/>
</dbReference>
<gene>
    <name evidence="4" type="primary">LOC108994053</name>
</gene>
<dbReference type="PANTHER" id="PTHR33493:SF6">
    <property type="entry name" value="LATE EMBRYOGENESIS ABUNDANT PROTEIN 6"/>
    <property type="match status" value="1"/>
</dbReference>
<dbReference type="Proteomes" id="UP000235220">
    <property type="component" value="Chromosome 2"/>
</dbReference>
<evidence type="ECO:0000313" key="4">
    <source>
        <dbReference type="RefSeq" id="XP_018824669.1"/>
    </source>
</evidence>
<feature type="compositionally biased region" description="Basic and acidic residues" evidence="2">
    <location>
        <begin position="52"/>
        <end position="61"/>
    </location>
</feature>
<dbReference type="FunCoup" id="A0A2I4EZ46">
    <property type="interactions" value="85"/>
</dbReference>
<evidence type="ECO:0000256" key="1">
    <source>
        <dbReference type="ARBA" id="ARBA00010975"/>
    </source>
</evidence>
<evidence type="ECO:0000313" key="3">
    <source>
        <dbReference type="Proteomes" id="UP000235220"/>
    </source>
</evidence>
<dbReference type="GO" id="GO:0009793">
    <property type="term" value="P:embryo development ending in seed dormancy"/>
    <property type="evidence" value="ECO:0007669"/>
    <property type="project" value="InterPro"/>
</dbReference>
<keyword evidence="3" id="KW-1185">Reference proteome</keyword>
<dbReference type="PANTHER" id="PTHR33493">
    <property type="entry name" value="LATE EMBRYOGENESIS ABUNDANT PROTEIN 6-RELATED"/>
    <property type="match status" value="1"/>
</dbReference>
<feature type="region of interest" description="Disordered" evidence="2">
    <location>
        <begin position="52"/>
        <end position="109"/>
    </location>
</feature>
<proteinExistence type="inferred from homology"/>